<evidence type="ECO:0000259" key="1">
    <source>
        <dbReference type="Pfam" id="PF07929"/>
    </source>
</evidence>
<reference evidence="2" key="2">
    <citation type="journal article" date="2021" name="PeerJ">
        <title>Extensive microbial diversity within the chicken gut microbiome revealed by metagenomics and culture.</title>
        <authorList>
            <person name="Gilroy R."/>
            <person name="Ravi A."/>
            <person name="Getino M."/>
            <person name="Pursley I."/>
            <person name="Horton D.L."/>
            <person name="Alikhan N.F."/>
            <person name="Baker D."/>
            <person name="Gharbi K."/>
            <person name="Hall N."/>
            <person name="Watson M."/>
            <person name="Adriaenssens E.M."/>
            <person name="Foster-Nyarko E."/>
            <person name="Jarju S."/>
            <person name="Secka A."/>
            <person name="Antonio M."/>
            <person name="Oren A."/>
            <person name="Chaudhuri R.R."/>
            <person name="La Ragione R."/>
            <person name="Hildebrand F."/>
            <person name="Pallen M.J."/>
        </authorList>
    </citation>
    <scope>NUCLEOTIDE SEQUENCE</scope>
    <source>
        <strain evidence="2">4509</strain>
    </source>
</reference>
<dbReference type="Gene3D" id="3.10.290.30">
    <property type="entry name" value="MM3350-like"/>
    <property type="match status" value="1"/>
</dbReference>
<dbReference type="SUPFAM" id="SSF159941">
    <property type="entry name" value="MM3350-like"/>
    <property type="match status" value="1"/>
</dbReference>
<dbReference type="Pfam" id="PF07929">
    <property type="entry name" value="PRiA4_ORF3"/>
    <property type="match status" value="1"/>
</dbReference>
<dbReference type="AlphaFoldDB" id="A0A9D1IPU2"/>
<evidence type="ECO:0000313" key="2">
    <source>
        <dbReference type="EMBL" id="HIU41303.1"/>
    </source>
</evidence>
<dbReference type="EMBL" id="DVMX01000032">
    <property type="protein sequence ID" value="HIU41303.1"/>
    <property type="molecule type" value="Genomic_DNA"/>
</dbReference>
<gene>
    <name evidence="2" type="ORF">IAD19_01980</name>
</gene>
<dbReference type="InterPro" id="IPR024047">
    <property type="entry name" value="MM3350-like_sf"/>
</dbReference>
<proteinExistence type="predicted"/>
<protein>
    <recommendedName>
        <fullName evidence="1">Plasmid pRiA4b Orf3-like domain-containing protein</fullName>
    </recommendedName>
</protein>
<name>A0A9D1IPU2_9FIRM</name>
<dbReference type="Proteomes" id="UP000824082">
    <property type="component" value="Unassembled WGS sequence"/>
</dbReference>
<evidence type="ECO:0000313" key="3">
    <source>
        <dbReference type="Proteomes" id="UP000824082"/>
    </source>
</evidence>
<accession>A0A9D1IPU2</accession>
<dbReference type="InterPro" id="IPR012912">
    <property type="entry name" value="Plasmid_pRiA4b_Orf3-like"/>
</dbReference>
<reference evidence="2" key="1">
    <citation type="submission" date="2020-10" db="EMBL/GenBank/DDBJ databases">
        <authorList>
            <person name="Gilroy R."/>
        </authorList>
    </citation>
    <scope>NUCLEOTIDE SEQUENCE</scope>
    <source>
        <strain evidence="2">4509</strain>
    </source>
</reference>
<organism evidence="2 3">
    <name type="scientific">Candidatus Egerieicola faecale</name>
    <dbReference type="NCBI Taxonomy" id="2840774"/>
    <lineage>
        <taxon>Bacteria</taxon>
        <taxon>Bacillati</taxon>
        <taxon>Bacillota</taxon>
        <taxon>Clostridia</taxon>
        <taxon>Eubacteriales</taxon>
        <taxon>Oscillospiraceae</taxon>
        <taxon>Oscillospiraceae incertae sedis</taxon>
        <taxon>Candidatus Egerieicola</taxon>
    </lineage>
</organism>
<comment type="caution">
    <text evidence="2">The sequence shown here is derived from an EMBL/GenBank/DDBJ whole genome shotgun (WGS) entry which is preliminary data.</text>
</comment>
<sequence>MAVQVYTFQITYLDCENRIWRTAEVSSNYLLAQLGYLVLATFDTMAYHLFQMKYKNNLYLLSPEEAADFSSKNPWNDLPTQKTHFRSLYEDNIGSLDMQIKDIIEMTYDFGCCQEFQIELMGICEMEKGHGRAYPRIVDGAGRGIMDDLSAEDLLQIIRDIDRGQNPEIVYPPDSAKLWDYRDYSLKADNALLKSAIQQISCGYEENR</sequence>
<feature type="domain" description="Plasmid pRiA4b Orf3-like" evidence="1">
    <location>
        <begin position="4"/>
        <end position="166"/>
    </location>
</feature>